<evidence type="ECO:0000313" key="1">
    <source>
        <dbReference type="EMBL" id="JAI37342.1"/>
    </source>
</evidence>
<sequence length="118" mass="13395">MYDTKENFEYVVELPKAPDLAFGTKKERRDTLWPYEPRGSVTSHWSLMSFSSLNKECPSKFGCSPLVSQTPRFSTFREDDRPAVGQYLTEGGKPIKQCKKPFNVGAALRKEPTFLTPA</sequence>
<dbReference type="EMBL" id="GDHF01014972">
    <property type="protein sequence ID" value="JAI37342.1"/>
    <property type="molecule type" value="Transcribed_RNA"/>
</dbReference>
<accession>A0A0K8VEU5</accession>
<organism evidence="1">
    <name type="scientific">Bactrocera latifrons</name>
    <name type="common">Malaysian fruit fly</name>
    <name type="synonym">Chaetodacus latifrons</name>
    <dbReference type="NCBI Taxonomy" id="174628"/>
    <lineage>
        <taxon>Eukaryota</taxon>
        <taxon>Metazoa</taxon>
        <taxon>Ecdysozoa</taxon>
        <taxon>Arthropoda</taxon>
        <taxon>Hexapoda</taxon>
        <taxon>Insecta</taxon>
        <taxon>Pterygota</taxon>
        <taxon>Neoptera</taxon>
        <taxon>Endopterygota</taxon>
        <taxon>Diptera</taxon>
        <taxon>Brachycera</taxon>
        <taxon>Muscomorpha</taxon>
        <taxon>Tephritoidea</taxon>
        <taxon>Tephritidae</taxon>
        <taxon>Bactrocera</taxon>
        <taxon>Bactrocera</taxon>
    </lineage>
</organism>
<reference evidence="1" key="1">
    <citation type="submission" date="2015-06" db="EMBL/GenBank/DDBJ databases">
        <authorList>
            <person name="Hoefler B.C."/>
            <person name="Straight P.D."/>
        </authorList>
    </citation>
    <scope>NUCLEOTIDE SEQUENCE</scope>
</reference>
<protein>
    <submittedName>
        <fullName evidence="1">Uncharacterized protein</fullName>
    </submittedName>
</protein>
<gene>
    <name evidence="1" type="ORF">c0_g2_i8</name>
</gene>
<dbReference type="AlphaFoldDB" id="A0A0K8VEU5"/>
<name>A0A0K8VEU5_BACLA</name>
<dbReference type="OrthoDB" id="8189408at2759"/>
<proteinExistence type="predicted"/>